<organism evidence="2">
    <name type="scientific">bioreactor metagenome</name>
    <dbReference type="NCBI Taxonomy" id="1076179"/>
    <lineage>
        <taxon>unclassified sequences</taxon>
        <taxon>metagenomes</taxon>
        <taxon>ecological metagenomes</taxon>
    </lineage>
</organism>
<name>A0A645E0V8_9ZZZZ</name>
<evidence type="ECO:0000259" key="1">
    <source>
        <dbReference type="PROSITE" id="PS51186"/>
    </source>
</evidence>
<dbReference type="InterPro" id="IPR016181">
    <property type="entry name" value="Acyl_CoA_acyltransferase"/>
</dbReference>
<protein>
    <recommendedName>
        <fullName evidence="1">N-acetyltransferase domain-containing protein</fullName>
    </recommendedName>
</protein>
<gene>
    <name evidence="2" type="ORF">SDC9_142348</name>
</gene>
<dbReference type="PROSITE" id="PS51186">
    <property type="entry name" value="GNAT"/>
    <property type="match status" value="1"/>
</dbReference>
<reference evidence="2" key="1">
    <citation type="submission" date="2019-08" db="EMBL/GenBank/DDBJ databases">
        <authorList>
            <person name="Kucharzyk K."/>
            <person name="Murdoch R.W."/>
            <person name="Higgins S."/>
            <person name="Loffler F."/>
        </authorList>
    </citation>
    <scope>NUCLEOTIDE SEQUENCE</scope>
</reference>
<feature type="domain" description="N-acetyltransferase" evidence="1">
    <location>
        <begin position="1"/>
        <end position="100"/>
    </location>
</feature>
<comment type="caution">
    <text evidence="2">The sequence shown here is derived from an EMBL/GenBank/DDBJ whole genome shotgun (WGS) entry which is preliminary data.</text>
</comment>
<dbReference type="EMBL" id="VSSQ01041713">
    <property type="protein sequence ID" value="MPM95195.1"/>
    <property type="molecule type" value="Genomic_DNA"/>
</dbReference>
<dbReference type="Gene3D" id="3.40.630.30">
    <property type="match status" value="1"/>
</dbReference>
<dbReference type="InterPro" id="IPR000182">
    <property type="entry name" value="GNAT_dom"/>
</dbReference>
<dbReference type="PANTHER" id="PTHR43415:SF3">
    <property type="entry name" value="GNAT-FAMILY ACETYLTRANSFERASE"/>
    <property type="match status" value="1"/>
</dbReference>
<dbReference type="AlphaFoldDB" id="A0A645E0V8"/>
<proteinExistence type="predicted"/>
<dbReference type="GO" id="GO:0016747">
    <property type="term" value="F:acyltransferase activity, transferring groups other than amino-acyl groups"/>
    <property type="evidence" value="ECO:0007669"/>
    <property type="project" value="InterPro"/>
</dbReference>
<sequence length="107" mass="12321">MIGDCAIKLNQEDPRIAEIGITISHLHQRNGFAKEAMSGILAFLFDEKKIHRVVETVDAENIASINLLKSIGFRQEGHFIENIFFKGKWGSELQFAMLKREWDYNQL</sequence>
<dbReference type="PANTHER" id="PTHR43415">
    <property type="entry name" value="SPERMIDINE N(1)-ACETYLTRANSFERASE"/>
    <property type="match status" value="1"/>
</dbReference>
<dbReference type="SUPFAM" id="SSF55729">
    <property type="entry name" value="Acyl-CoA N-acyltransferases (Nat)"/>
    <property type="match status" value="1"/>
</dbReference>
<dbReference type="Pfam" id="PF13302">
    <property type="entry name" value="Acetyltransf_3"/>
    <property type="match status" value="1"/>
</dbReference>
<accession>A0A645E0V8</accession>
<evidence type="ECO:0000313" key="2">
    <source>
        <dbReference type="EMBL" id="MPM95195.1"/>
    </source>
</evidence>